<name>A0A0F9TJT5_9ZZZZ</name>
<comment type="caution">
    <text evidence="1">The sequence shown here is derived from an EMBL/GenBank/DDBJ whole genome shotgun (WGS) entry which is preliminary data.</text>
</comment>
<dbReference type="EMBL" id="LAZR01001631">
    <property type="protein sequence ID" value="KKN41698.1"/>
    <property type="molecule type" value="Genomic_DNA"/>
</dbReference>
<dbReference type="AlphaFoldDB" id="A0A0F9TJT5"/>
<accession>A0A0F9TJT5</accession>
<proteinExistence type="predicted"/>
<reference evidence="1" key="1">
    <citation type="journal article" date="2015" name="Nature">
        <title>Complex archaea that bridge the gap between prokaryotes and eukaryotes.</title>
        <authorList>
            <person name="Spang A."/>
            <person name="Saw J.H."/>
            <person name="Jorgensen S.L."/>
            <person name="Zaremba-Niedzwiedzka K."/>
            <person name="Martijn J."/>
            <person name="Lind A.E."/>
            <person name="van Eijk R."/>
            <person name="Schleper C."/>
            <person name="Guy L."/>
            <person name="Ettema T.J."/>
        </authorList>
    </citation>
    <scope>NUCLEOTIDE SEQUENCE</scope>
</reference>
<gene>
    <name evidence="1" type="ORF">LCGC14_0720710</name>
</gene>
<evidence type="ECO:0000313" key="1">
    <source>
        <dbReference type="EMBL" id="KKN41698.1"/>
    </source>
</evidence>
<organism evidence="1">
    <name type="scientific">marine sediment metagenome</name>
    <dbReference type="NCBI Taxonomy" id="412755"/>
    <lineage>
        <taxon>unclassified sequences</taxon>
        <taxon>metagenomes</taxon>
        <taxon>ecological metagenomes</taxon>
    </lineage>
</organism>
<sequence>MTVWRRPMVLLVAILLSTLVQANPDVISREYKLMLDASQFTYQNEAVSVGQLLALAETEIESAIARDVSGSASLDKQRDVRFFDVQGSCQLRQMGYSFRDRVESGQSEVTLKFRSRDRYISDFEDVSSSTSGAETKLESDIGATSTEPFKVVYGHSTKAPNSRNLNEIKDINHHFPGFEDDYGLPDDQPLSLVGNLVIREHVYRGVEIDLGQHDAEISVTLWYQGVPLGAQSPLVAELSFRYEDGSADYTRKVVNRAAKSFEALKSLSPWVAPDSQTKTAFVYGFNPAFCK</sequence>
<protein>
    <submittedName>
        <fullName evidence="1">Uncharacterized protein</fullName>
    </submittedName>
</protein>